<evidence type="ECO:0000256" key="2">
    <source>
        <dbReference type="SAM" id="Phobius"/>
    </source>
</evidence>
<evidence type="ECO:0000256" key="1">
    <source>
        <dbReference type="SAM" id="MobiDB-lite"/>
    </source>
</evidence>
<feature type="transmembrane region" description="Helical" evidence="2">
    <location>
        <begin position="63"/>
        <end position="82"/>
    </location>
</feature>
<protein>
    <submittedName>
        <fullName evidence="3">Uncharacterized protein</fullName>
    </submittedName>
</protein>
<keyword evidence="2" id="KW-0472">Membrane</keyword>
<reference evidence="3 4" key="2">
    <citation type="submission" date="2011-11" db="EMBL/GenBank/DDBJ databases">
        <authorList>
            <consortium name="US DOE Joint Genome Institute"/>
            <person name="Lucas S."/>
            <person name="Han J."/>
            <person name="Lapidus A."/>
            <person name="Cheng J.-F."/>
            <person name="Goodwin L."/>
            <person name="Pitluck S."/>
            <person name="Peters L."/>
            <person name="Ovchinnikova G."/>
            <person name="Zhang X."/>
            <person name="Detter J.C."/>
            <person name="Han C."/>
            <person name="Tapia R."/>
            <person name="Land M."/>
            <person name="Hauser L."/>
            <person name="Kyrpides N."/>
            <person name="Ivanova N."/>
            <person name="Pagani I."/>
            <person name="Vogl K."/>
            <person name="Liu Z."/>
            <person name="Overmann J."/>
            <person name="Frigaard N.-U."/>
            <person name="Bryant D."/>
            <person name="Woyke T."/>
        </authorList>
    </citation>
    <scope>NUCLEOTIDE SEQUENCE [LARGE SCALE GENOMIC DNA]</scope>
    <source>
        <strain evidence="3 4">970</strain>
    </source>
</reference>
<organism evidence="3 4">
    <name type="scientific">Thiorhodovibrio frisius</name>
    <dbReference type="NCBI Taxonomy" id="631362"/>
    <lineage>
        <taxon>Bacteria</taxon>
        <taxon>Pseudomonadati</taxon>
        <taxon>Pseudomonadota</taxon>
        <taxon>Gammaproteobacteria</taxon>
        <taxon>Chromatiales</taxon>
        <taxon>Chromatiaceae</taxon>
        <taxon>Thiorhodovibrio</taxon>
    </lineage>
</organism>
<accession>H8YZG9</accession>
<dbReference type="AlphaFoldDB" id="H8YZG9"/>
<dbReference type="EMBL" id="JH603169">
    <property type="protein sequence ID" value="EIC22096.1"/>
    <property type="molecule type" value="Genomic_DNA"/>
</dbReference>
<keyword evidence="4" id="KW-1185">Reference proteome</keyword>
<reference evidence="4" key="1">
    <citation type="submission" date="2011-06" db="EMBL/GenBank/DDBJ databases">
        <authorList>
            <consortium name="US DOE Joint Genome Institute (JGI-PGF)"/>
            <person name="Lucas S."/>
            <person name="Han J."/>
            <person name="Lapidus A."/>
            <person name="Cheng J.-F."/>
            <person name="Goodwin L."/>
            <person name="Pitluck S."/>
            <person name="Peters L."/>
            <person name="Land M.L."/>
            <person name="Hauser L."/>
            <person name="Vogl K."/>
            <person name="Liu Z."/>
            <person name="Overmann J."/>
            <person name="Frigaard N.-U."/>
            <person name="Bryant D.A."/>
            <person name="Woyke T.J."/>
        </authorList>
    </citation>
    <scope>NUCLEOTIDE SEQUENCE [LARGE SCALE GENOMIC DNA]</scope>
    <source>
        <strain evidence="4">970</strain>
    </source>
</reference>
<dbReference type="Proteomes" id="UP000002964">
    <property type="component" value="Unassembled WGS sequence"/>
</dbReference>
<evidence type="ECO:0000313" key="3">
    <source>
        <dbReference type="EMBL" id="EIC22096.1"/>
    </source>
</evidence>
<name>H8YZG9_9GAMM</name>
<proteinExistence type="predicted"/>
<keyword evidence="2" id="KW-0812">Transmembrane</keyword>
<gene>
    <name evidence="3" type="ORF">Thi970DRAFT_02344</name>
</gene>
<sequence length="84" mass="9891">MTESNPEHPGSYDIPKPFEISARSGPGHGHGGRREYFPIYKLARDRQRAFILTRFIGFGWPCFVWRLSCQAPLFWILGYWIFRT</sequence>
<dbReference type="HOGENOM" id="CLU_2526486_0_0_6"/>
<keyword evidence="2" id="KW-1133">Transmembrane helix</keyword>
<dbReference type="STRING" id="631362.Thi970DRAFT_02344"/>
<evidence type="ECO:0000313" key="4">
    <source>
        <dbReference type="Proteomes" id="UP000002964"/>
    </source>
</evidence>
<feature type="region of interest" description="Disordered" evidence="1">
    <location>
        <begin position="1"/>
        <end position="33"/>
    </location>
</feature>